<evidence type="ECO:0000256" key="6">
    <source>
        <dbReference type="ARBA" id="ARBA00023310"/>
    </source>
</evidence>
<protein>
    <recommendedName>
        <fullName evidence="7">ATP synthase subunit delta</fullName>
    </recommendedName>
    <alternativeName>
        <fullName evidence="7">ATP synthase F(1) sector subunit delta</fullName>
    </alternativeName>
    <alternativeName>
        <fullName evidence="7">F-type ATPase subunit delta</fullName>
        <shortName evidence="7">F-ATPase subunit delta</shortName>
    </alternativeName>
</protein>
<keyword evidence="3 7" id="KW-0375">Hydrogen ion transport</keyword>
<name>A0A3A4AEX6_9ACTN</name>
<comment type="function">
    <text evidence="7">F(1)F(0) ATP synthase produces ATP from ADP in the presence of a proton or sodium gradient. F-type ATPases consist of two structural domains, F(1) containing the extramembraneous catalytic core and F(0) containing the membrane proton channel, linked together by a central stalk and a peripheral stalk. During catalysis, ATP synthesis in the catalytic domain of F(1) is coupled via a rotary mechanism of the central stalk subunits to proton translocation.</text>
</comment>
<keyword evidence="7" id="KW-1003">Cell membrane</keyword>
<keyword evidence="7" id="KW-0139">CF(1)</keyword>
<evidence type="ECO:0000256" key="3">
    <source>
        <dbReference type="ARBA" id="ARBA00022781"/>
    </source>
</evidence>
<evidence type="ECO:0000313" key="8">
    <source>
        <dbReference type="EMBL" id="RJL24580.1"/>
    </source>
</evidence>
<evidence type="ECO:0000256" key="5">
    <source>
        <dbReference type="ARBA" id="ARBA00023136"/>
    </source>
</evidence>
<gene>
    <name evidence="7" type="primary">atpH</name>
    <name evidence="8" type="ORF">D5H75_29775</name>
</gene>
<dbReference type="AlphaFoldDB" id="A0A3A4AEX6"/>
<dbReference type="GO" id="GO:0045259">
    <property type="term" value="C:proton-transporting ATP synthase complex"/>
    <property type="evidence" value="ECO:0007669"/>
    <property type="project" value="UniProtKB-KW"/>
</dbReference>
<keyword evidence="2 7" id="KW-0813">Transport</keyword>
<dbReference type="OrthoDB" id="5242917at2"/>
<accession>A0A3A4AEX6</accession>
<dbReference type="NCBIfam" id="NF009967">
    <property type="entry name" value="PRK13430.1"/>
    <property type="match status" value="1"/>
</dbReference>
<evidence type="ECO:0000256" key="7">
    <source>
        <dbReference type="HAMAP-Rule" id="MF_01416"/>
    </source>
</evidence>
<evidence type="ECO:0000256" key="1">
    <source>
        <dbReference type="ARBA" id="ARBA00004370"/>
    </source>
</evidence>
<keyword evidence="9" id="KW-1185">Reference proteome</keyword>
<dbReference type="Pfam" id="PF00213">
    <property type="entry name" value="OSCP"/>
    <property type="match status" value="1"/>
</dbReference>
<comment type="caution">
    <text evidence="8">The sequence shown here is derived from an EMBL/GenBank/DDBJ whole genome shotgun (WGS) entry which is preliminary data.</text>
</comment>
<dbReference type="GO" id="GO:0046933">
    <property type="term" value="F:proton-transporting ATP synthase activity, rotational mechanism"/>
    <property type="evidence" value="ECO:0007669"/>
    <property type="project" value="UniProtKB-UniRule"/>
</dbReference>
<keyword evidence="5 7" id="KW-0472">Membrane</keyword>
<reference evidence="8 9" key="1">
    <citation type="submission" date="2018-09" db="EMBL/GenBank/DDBJ databases">
        <title>YIM 75507 draft genome.</title>
        <authorList>
            <person name="Tang S."/>
            <person name="Feng Y."/>
        </authorList>
    </citation>
    <scope>NUCLEOTIDE SEQUENCE [LARGE SCALE GENOMIC DNA]</scope>
    <source>
        <strain evidence="8 9">YIM 75507</strain>
    </source>
</reference>
<dbReference type="InterPro" id="IPR026015">
    <property type="entry name" value="ATP_synth_OSCP/delta_N_sf"/>
</dbReference>
<dbReference type="InterPro" id="IPR000711">
    <property type="entry name" value="ATPase_OSCP/dsu"/>
</dbReference>
<dbReference type="EMBL" id="QZEY01000015">
    <property type="protein sequence ID" value="RJL24580.1"/>
    <property type="molecule type" value="Genomic_DNA"/>
</dbReference>
<dbReference type="GO" id="GO:0005886">
    <property type="term" value="C:plasma membrane"/>
    <property type="evidence" value="ECO:0007669"/>
    <property type="project" value="UniProtKB-SubCell"/>
</dbReference>
<organism evidence="8 9">
    <name type="scientific">Bailinhaonella thermotolerans</name>
    <dbReference type="NCBI Taxonomy" id="1070861"/>
    <lineage>
        <taxon>Bacteria</taxon>
        <taxon>Bacillati</taxon>
        <taxon>Actinomycetota</taxon>
        <taxon>Actinomycetes</taxon>
        <taxon>Streptosporangiales</taxon>
        <taxon>Streptosporangiaceae</taxon>
        <taxon>Bailinhaonella</taxon>
    </lineage>
</organism>
<evidence type="ECO:0000256" key="2">
    <source>
        <dbReference type="ARBA" id="ARBA00022448"/>
    </source>
</evidence>
<dbReference type="NCBIfam" id="TIGR01145">
    <property type="entry name" value="ATP_synt_delta"/>
    <property type="match status" value="1"/>
</dbReference>
<sequence>MRGASRTAYDEVAAQFDEVAASVEPGELFEVVALLDREHGLRRTVSDPARPAEQKTQIVRVLLEGKVSAATLRVVEAAVAVRWGRSGDLGDTLERLAVYAAADRADAAGQLDDLEDELFRFGRLIESNPELRSTLGNPALPAEGKRALLAQLLSGKATPATIALVSEAATRARGRSLDKGLDQFGQWVAQRKQRLVAVVRSAVALTEEQKARIGAWLRGTYGREVHLNIEVDPQVLGGFSVRVGDEIIDTTIAGRMEEVRRRLAG</sequence>
<comment type="similarity">
    <text evidence="7">Belongs to the ATPase delta chain family.</text>
</comment>
<dbReference type="Gene3D" id="1.10.520.20">
    <property type="entry name" value="N-terminal domain of the delta subunit of the F1F0-ATP synthase"/>
    <property type="match status" value="1"/>
</dbReference>
<evidence type="ECO:0000313" key="9">
    <source>
        <dbReference type="Proteomes" id="UP000265768"/>
    </source>
</evidence>
<evidence type="ECO:0000256" key="4">
    <source>
        <dbReference type="ARBA" id="ARBA00023065"/>
    </source>
</evidence>
<dbReference type="SUPFAM" id="SSF47928">
    <property type="entry name" value="N-terminal domain of the delta subunit of the F1F0-ATP synthase"/>
    <property type="match status" value="1"/>
</dbReference>
<comment type="subcellular location">
    <subcellularLocation>
        <location evidence="7">Cell membrane</location>
        <topology evidence="7">Peripheral membrane protein</topology>
    </subcellularLocation>
    <subcellularLocation>
        <location evidence="1">Membrane</location>
    </subcellularLocation>
</comment>
<dbReference type="RefSeq" id="WP_119929956.1">
    <property type="nucleotide sequence ID" value="NZ_QZEY01000015.1"/>
</dbReference>
<dbReference type="PANTHER" id="PTHR11910">
    <property type="entry name" value="ATP SYNTHASE DELTA CHAIN"/>
    <property type="match status" value="1"/>
</dbReference>
<comment type="function">
    <text evidence="7">This protein is part of the stalk that links CF(0) to CF(1). It either transmits conformational changes from CF(0) to CF(1) or is implicated in proton conduction.</text>
</comment>
<dbReference type="Proteomes" id="UP000265768">
    <property type="component" value="Unassembled WGS sequence"/>
</dbReference>
<keyword evidence="6 7" id="KW-0066">ATP synthesis</keyword>
<dbReference type="PRINTS" id="PR00125">
    <property type="entry name" value="ATPASEDELTA"/>
</dbReference>
<keyword evidence="4 7" id="KW-0406">Ion transport</keyword>
<proteinExistence type="inferred from homology"/>
<dbReference type="HAMAP" id="MF_01416">
    <property type="entry name" value="ATP_synth_delta_bact"/>
    <property type="match status" value="1"/>
</dbReference>